<evidence type="ECO:0000313" key="1">
    <source>
        <dbReference type="EMBL" id="GAA4111616.1"/>
    </source>
</evidence>
<dbReference type="Pfam" id="PF13715">
    <property type="entry name" value="CarbopepD_reg_2"/>
    <property type="match status" value="1"/>
</dbReference>
<dbReference type="Proteomes" id="UP001500459">
    <property type="component" value="Unassembled WGS sequence"/>
</dbReference>
<keyword evidence="2" id="KW-1185">Reference proteome</keyword>
<dbReference type="InterPro" id="IPR008969">
    <property type="entry name" value="CarboxyPept-like_regulatory"/>
</dbReference>
<dbReference type="SUPFAM" id="SSF49464">
    <property type="entry name" value="Carboxypeptidase regulatory domain-like"/>
    <property type="match status" value="1"/>
</dbReference>
<comment type="caution">
    <text evidence="1">The sequence shown here is derived from an EMBL/GenBank/DDBJ whole genome shotgun (WGS) entry which is preliminary data.</text>
</comment>
<dbReference type="RefSeq" id="WP_344925208.1">
    <property type="nucleotide sequence ID" value="NZ_BAABCW010000002.1"/>
</dbReference>
<sequence>MQKKITLFLLIGSTFLGFTQETQMLKGHIIADTLPLEFINIVNSTLGIGTINNKSGYFEIKARVGDTIAFSSVQFQLETYVVRQKDLNEGNLEVYLQPSVNELEEVHISQYSLSGNIQKDLMTIPREEYHFSLWTATELKKMGVTRPDDSQSPVINSAIPSSNLASVSVDLEKLIDLFSGAFKKRKKEVEKGIHVTDFYNETFFTNQLNIPETEFYNFIDYLQEETGIKFMLQRGNGLRILEFLMHQVPKFKEKYNITE</sequence>
<name>A0ABP7XD73_9FLAO</name>
<evidence type="ECO:0008006" key="3">
    <source>
        <dbReference type="Google" id="ProtNLM"/>
    </source>
</evidence>
<protein>
    <recommendedName>
        <fullName evidence="3">Carboxypeptidase-like regulatory domain-containing protein</fullName>
    </recommendedName>
</protein>
<evidence type="ECO:0000313" key="2">
    <source>
        <dbReference type="Proteomes" id="UP001500459"/>
    </source>
</evidence>
<proteinExistence type="predicted"/>
<gene>
    <name evidence="1" type="ORF">GCM10022393_09480</name>
</gene>
<dbReference type="EMBL" id="BAABCW010000002">
    <property type="protein sequence ID" value="GAA4111616.1"/>
    <property type="molecule type" value="Genomic_DNA"/>
</dbReference>
<accession>A0ABP7XD73</accession>
<organism evidence="1 2">
    <name type="scientific">Aquimarina addita</name>
    <dbReference type="NCBI Taxonomy" id="870485"/>
    <lineage>
        <taxon>Bacteria</taxon>
        <taxon>Pseudomonadati</taxon>
        <taxon>Bacteroidota</taxon>
        <taxon>Flavobacteriia</taxon>
        <taxon>Flavobacteriales</taxon>
        <taxon>Flavobacteriaceae</taxon>
        <taxon>Aquimarina</taxon>
    </lineage>
</organism>
<reference evidence="2" key="1">
    <citation type="journal article" date="2019" name="Int. J. Syst. Evol. Microbiol.">
        <title>The Global Catalogue of Microorganisms (GCM) 10K type strain sequencing project: providing services to taxonomists for standard genome sequencing and annotation.</title>
        <authorList>
            <consortium name="The Broad Institute Genomics Platform"/>
            <consortium name="The Broad Institute Genome Sequencing Center for Infectious Disease"/>
            <person name="Wu L."/>
            <person name="Ma J."/>
        </authorList>
    </citation>
    <scope>NUCLEOTIDE SEQUENCE [LARGE SCALE GENOMIC DNA]</scope>
    <source>
        <strain evidence="2">JCM 17106</strain>
    </source>
</reference>